<dbReference type="PANTHER" id="PTHR43441">
    <property type="entry name" value="RIBOSOMAL-PROTEIN-SERINE ACETYLTRANSFERASE"/>
    <property type="match status" value="1"/>
</dbReference>
<dbReference type="InterPro" id="IPR000182">
    <property type="entry name" value="GNAT_dom"/>
</dbReference>
<protein>
    <submittedName>
        <fullName evidence="2">GNAT family N-acetyltransferase</fullName>
    </submittedName>
</protein>
<dbReference type="EMBL" id="JBEUKS010000022">
    <property type="protein sequence ID" value="MFC1444120.1"/>
    <property type="molecule type" value="Genomic_DNA"/>
</dbReference>
<comment type="caution">
    <text evidence="2">The sequence shown here is derived from an EMBL/GenBank/DDBJ whole genome shotgun (WGS) entry which is preliminary data.</text>
</comment>
<dbReference type="Proteomes" id="UP001592581">
    <property type="component" value="Unassembled WGS sequence"/>
</dbReference>
<feature type="domain" description="N-acetyltransferase" evidence="1">
    <location>
        <begin position="11"/>
        <end position="177"/>
    </location>
</feature>
<dbReference type="PANTHER" id="PTHR43441:SF10">
    <property type="entry name" value="ACETYLTRANSFERASE"/>
    <property type="match status" value="1"/>
</dbReference>
<dbReference type="SUPFAM" id="SSF55729">
    <property type="entry name" value="Acyl-CoA N-acyltransferases (Nat)"/>
    <property type="match status" value="1"/>
</dbReference>
<name>A0ABV6Y0T1_9ACTN</name>
<dbReference type="PROSITE" id="PS51186">
    <property type="entry name" value="GNAT"/>
    <property type="match status" value="1"/>
</dbReference>
<evidence type="ECO:0000259" key="1">
    <source>
        <dbReference type="PROSITE" id="PS51186"/>
    </source>
</evidence>
<dbReference type="InterPro" id="IPR016181">
    <property type="entry name" value="Acyl_CoA_acyltransferase"/>
</dbReference>
<dbReference type="InterPro" id="IPR051908">
    <property type="entry name" value="Ribosomal_N-acetyltransferase"/>
</dbReference>
<keyword evidence="3" id="KW-1185">Reference proteome</keyword>
<evidence type="ECO:0000313" key="2">
    <source>
        <dbReference type="EMBL" id="MFC1444120.1"/>
    </source>
</evidence>
<dbReference type="RefSeq" id="WP_380568926.1">
    <property type="nucleotide sequence ID" value="NZ_JBEUKS010000022.1"/>
</dbReference>
<gene>
    <name evidence="2" type="ORF">ABUW04_38390</name>
</gene>
<sequence length="181" mass="19869">MEPVILETPRLILRPFTGADLDAITAACQDEAIQRWTPVPVPYTREDARFFVEEVCATGWREETLFNLGTFTRDGGELVSSIGLHQGLTRPSGVVEIGYWTAKEQRGHGYTAEAATAMCRWAFGTLGAHRLEWLAGVGNEGSWAVARKVGFIMEGTVRSRMDLRGAKIDGWLGSLLPSDLG</sequence>
<accession>A0ABV6Y0T1</accession>
<dbReference type="Gene3D" id="3.40.630.30">
    <property type="match status" value="1"/>
</dbReference>
<organism evidence="2 3">
    <name type="scientific">Streptacidiphilus jeojiensis</name>
    <dbReference type="NCBI Taxonomy" id="3229225"/>
    <lineage>
        <taxon>Bacteria</taxon>
        <taxon>Bacillati</taxon>
        <taxon>Actinomycetota</taxon>
        <taxon>Actinomycetes</taxon>
        <taxon>Kitasatosporales</taxon>
        <taxon>Streptomycetaceae</taxon>
        <taxon>Streptacidiphilus</taxon>
    </lineage>
</organism>
<evidence type="ECO:0000313" key="3">
    <source>
        <dbReference type="Proteomes" id="UP001592581"/>
    </source>
</evidence>
<reference evidence="2 3" key="1">
    <citation type="submission" date="2024-06" db="EMBL/GenBank/DDBJ databases">
        <authorList>
            <person name="Lee S.D."/>
        </authorList>
    </citation>
    <scope>NUCLEOTIDE SEQUENCE [LARGE SCALE GENOMIC DNA]</scope>
    <source>
        <strain evidence="2 3">N1-10</strain>
    </source>
</reference>
<dbReference type="Pfam" id="PF13302">
    <property type="entry name" value="Acetyltransf_3"/>
    <property type="match status" value="1"/>
</dbReference>
<proteinExistence type="predicted"/>